<dbReference type="EMBL" id="JAMRYU010000003">
    <property type="protein sequence ID" value="MDC4239332.1"/>
    <property type="molecule type" value="Genomic_DNA"/>
</dbReference>
<keyword evidence="7" id="KW-0732">Signal</keyword>
<evidence type="ECO:0000256" key="2">
    <source>
        <dbReference type="ARBA" id="ARBA00022475"/>
    </source>
</evidence>
<dbReference type="RefSeq" id="WP_250455406.1">
    <property type="nucleotide sequence ID" value="NZ_CAXSLY010000024.1"/>
</dbReference>
<evidence type="ECO:0000313" key="10">
    <source>
        <dbReference type="Proteomes" id="UP001141183"/>
    </source>
</evidence>
<evidence type="ECO:0000256" key="6">
    <source>
        <dbReference type="SAM" id="Phobius"/>
    </source>
</evidence>
<dbReference type="InterPro" id="IPR018461">
    <property type="entry name" value="Na/H_Antiport_NhaC-like_C"/>
</dbReference>
<reference evidence="9" key="1">
    <citation type="submission" date="2022-05" db="EMBL/GenBank/DDBJ databases">
        <title>Draft genome sequence of Clostridium tertium strain CP3 isolated from Peru.</title>
        <authorList>
            <person name="Hurtado R."/>
            <person name="Lima L."/>
            <person name="Sousa T."/>
            <person name="Jaiswal A.K."/>
            <person name="Tiwari S."/>
            <person name="Maturrano L."/>
            <person name="Brenig B."/>
            <person name="Azevedo V."/>
        </authorList>
    </citation>
    <scope>NUCLEOTIDE SEQUENCE</scope>
    <source>
        <strain evidence="9">CP3</strain>
    </source>
</reference>
<keyword evidence="3 6" id="KW-0812">Transmembrane</keyword>
<organism evidence="9 10">
    <name type="scientific">Clostridium tertium</name>
    <dbReference type="NCBI Taxonomy" id="1559"/>
    <lineage>
        <taxon>Bacteria</taxon>
        <taxon>Bacillati</taxon>
        <taxon>Bacillota</taxon>
        <taxon>Clostridia</taxon>
        <taxon>Eubacteriales</taxon>
        <taxon>Clostridiaceae</taxon>
        <taxon>Clostridium</taxon>
    </lineage>
</organism>
<evidence type="ECO:0000259" key="8">
    <source>
        <dbReference type="Pfam" id="PF03553"/>
    </source>
</evidence>
<sequence length="575" mass="61630">MNNKKSIKVLLMTIMMTLLSTSIVFAAEVDTATSNANHYGLLTLIPPVVAIVLAFLTKNVIISLFIGTLSGTFLVQLVDNSFLNAIVQSFLDFVSRILNSLADPWNAGIILQVLVIGGVIHLVAKMGGAKAVAEALARKAKTAKSTQVVTLLLGLAVFFDDYANSLIVGPIMKPVADKMKISRERLAFIIDATAAPIAGLAIVSTWIGLEVGLINDAFINGIGQEVDAFGVFLQTIPYRFYNILILVFVFITSILLKEFGPMYRAEVEARRRGLSFEEEEVASDSNMDHDELEPKEGIKLSIWNAIIPIGVLVITALLCFYFSGYSAIMGGEDVALQGIMTNSPLSFKAIQEAFSASDASVALFQSALVASIVSIIMGVAKKIFTVSEAIDTWIDGMKPLLITGVILLLAWSLSSVIKDLGTAKYLVSLLSGSLPNFLLPSLIFILGAIISFATGTAYGTMGILMPLAIPLAYSMNPDMSYVIVSTSAVLTGAIFGDHCSPISDTTILSSMGAGCNHIAHVNTQMWYALFIAAITILFGYIPAGFGLQWYIVLPISIIAVFLGVQILGKKVEEAK</sequence>
<evidence type="ECO:0000313" key="9">
    <source>
        <dbReference type="EMBL" id="MDC4239332.1"/>
    </source>
</evidence>
<feature type="transmembrane region" description="Helical" evidence="6">
    <location>
        <begin position="302"/>
        <end position="323"/>
    </location>
</feature>
<feature type="transmembrane region" description="Helical" evidence="6">
    <location>
        <begin position="238"/>
        <end position="256"/>
    </location>
</feature>
<dbReference type="Proteomes" id="UP001141183">
    <property type="component" value="Unassembled WGS sequence"/>
</dbReference>
<gene>
    <name evidence="9" type="ORF">NE398_04005</name>
</gene>
<dbReference type="AlphaFoldDB" id="A0A9X4B043"/>
<keyword evidence="4 6" id="KW-1133">Transmembrane helix</keyword>
<evidence type="ECO:0000256" key="7">
    <source>
        <dbReference type="SAM" id="SignalP"/>
    </source>
</evidence>
<comment type="subcellular location">
    <subcellularLocation>
        <location evidence="1">Cell membrane</location>
        <topology evidence="1">Multi-pass membrane protein</topology>
    </subcellularLocation>
</comment>
<feature type="domain" description="Na+/H+ antiporter NhaC-like C-terminal" evidence="8">
    <location>
        <begin position="10"/>
        <end position="197"/>
    </location>
</feature>
<evidence type="ECO:0000256" key="5">
    <source>
        <dbReference type="ARBA" id="ARBA00023136"/>
    </source>
</evidence>
<dbReference type="PANTHER" id="PTHR43478">
    <property type="entry name" value="NA+/H+ ANTIPORTER-RELATED"/>
    <property type="match status" value="1"/>
</dbReference>
<keyword evidence="2" id="KW-1003">Cell membrane</keyword>
<proteinExistence type="predicted"/>
<protein>
    <submittedName>
        <fullName evidence="9">Na+/H+ antiporter NhaC family protein</fullName>
    </submittedName>
</protein>
<evidence type="ECO:0000256" key="4">
    <source>
        <dbReference type="ARBA" id="ARBA00022989"/>
    </source>
</evidence>
<feature type="transmembrane region" description="Helical" evidence="6">
    <location>
        <begin position="36"/>
        <end position="57"/>
    </location>
</feature>
<evidence type="ECO:0000256" key="3">
    <source>
        <dbReference type="ARBA" id="ARBA00022692"/>
    </source>
</evidence>
<feature type="transmembrane region" description="Helical" evidence="6">
    <location>
        <begin position="186"/>
        <end position="209"/>
    </location>
</feature>
<feature type="transmembrane region" description="Helical" evidence="6">
    <location>
        <begin position="549"/>
        <end position="568"/>
    </location>
</feature>
<feature type="transmembrane region" description="Helical" evidence="6">
    <location>
        <begin position="64"/>
        <end position="87"/>
    </location>
</feature>
<feature type="domain" description="Na+/H+ antiporter NhaC-like C-terminal" evidence="8">
    <location>
        <begin position="203"/>
        <end position="539"/>
    </location>
</feature>
<keyword evidence="10" id="KW-1185">Reference proteome</keyword>
<feature type="transmembrane region" description="Helical" evidence="6">
    <location>
        <begin position="362"/>
        <end position="380"/>
    </location>
</feature>
<feature type="transmembrane region" description="Helical" evidence="6">
    <location>
        <begin position="437"/>
        <end position="458"/>
    </location>
</feature>
<feature type="transmembrane region" description="Helical" evidence="6">
    <location>
        <begin position="400"/>
        <end position="417"/>
    </location>
</feature>
<name>A0A9X4B043_9CLOT</name>
<dbReference type="GO" id="GO:0005886">
    <property type="term" value="C:plasma membrane"/>
    <property type="evidence" value="ECO:0007669"/>
    <property type="project" value="UniProtKB-SubCell"/>
</dbReference>
<comment type="caution">
    <text evidence="9">The sequence shown here is derived from an EMBL/GenBank/DDBJ whole genome shotgun (WGS) entry which is preliminary data.</text>
</comment>
<feature type="transmembrane region" description="Helical" evidence="6">
    <location>
        <begin position="107"/>
        <end position="124"/>
    </location>
</feature>
<feature type="transmembrane region" description="Helical" evidence="6">
    <location>
        <begin position="526"/>
        <end position="543"/>
    </location>
</feature>
<feature type="chain" id="PRO_5040821621" evidence="7">
    <location>
        <begin position="27"/>
        <end position="575"/>
    </location>
</feature>
<feature type="signal peptide" evidence="7">
    <location>
        <begin position="1"/>
        <end position="26"/>
    </location>
</feature>
<accession>A0A9X4B043</accession>
<dbReference type="Pfam" id="PF03553">
    <property type="entry name" value="Na_H_antiporter"/>
    <property type="match status" value="2"/>
</dbReference>
<keyword evidence="5 6" id="KW-0472">Membrane</keyword>
<dbReference type="PANTHER" id="PTHR43478:SF1">
    <property type="entry name" value="NA+_H+ ANTIPORTER NHAC-LIKE C-TERMINAL DOMAIN-CONTAINING PROTEIN"/>
    <property type="match status" value="1"/>
</dbReference>
<evidence type="ECO:0000256" key="1">
    <source>
        <dbReference type="ARBA" id="ARBA00004651"/>
    </source>
</evidence>